<evidence type="ECO:0000313" key="3">
    <source>
        <dbReference type="Proteomes" id="UP000322873"/>
    </source>
</evidence>
<dbReference type="OrthoDB" id="3552116at2759"/>
<sequence length="921" mass="101190">MATSKSPRPSTESSVSKSTLDVAPAQEQVNMSTDASTAGGNDGSIRSKIAKRVSRIFGNKKIGRQETLRPGNSEPSDSRSSRPSPTVAPPAPKDNSSNISRKKVIPAASSKRMTRTQTAAAGNLNADDDETIEPPSKKSKKGRQAALSKDISEEDRAKYRAQSNPVTFTIPRPLSNGPRLPRPIAYHLGVEVVKPVHPEPEPKPLPLSWHRRHNELRAIEMAAEEAAERAAEEALPSFVVGEENDVEQEIAGTGSSFIPEERGDLEEESDQNDLPFDPQDKEKGKNLGESPKEAVEDSPIPDLPAVSTTSLLRVRFVKKKDKGKGKAIDIDTEESDTEELDTEETPEVPHINHRTGSLPQISDDYNGIGEPTWASSSTDFSWLPFLTSDTDDESAKPTFLSGRKIRRSPVPIQINPLARSLRKMPPGQDVIDEGLHDRAAVVTGTPQPEALTLVFKTGKEDPQRPGAMQHLSTVTYKYEKSEVDWNSARFVKGLNKWRSQILLRTLGSKNEPRWKWTHGEMEALCSILESHLTSPEVEGSWAKIDWDLVAASYNDHFEGVTQKAGELYARVSHRADNGNQSTSKPGKTMATDRDAPVRSSDGVRNQIIHFADPRATNLVQAAKGKSKAAGLGSSIPRSSPSREPAWPTLKRRRESNEDSDEDENNERRPNKKTKLFTSAGRRGGILRNEYDPNFNYADDSPPSGDTHGRQFPDHSPFRIARDNEGEATRAIRAMADAQRLLNPDGAQTNIAVGSVSNQSPPINRKRLRASGENDAEDSNEEKTSPRKVKLEKRLPRNSRAPSNKPSHRHLSNASGRASIATMAPVASAPNLKKRARDEDQVESSDEQKLPPQKKAKKDIRLPRMNIQSPNILPAAALEPQVTRRSQNSGPRPSLNGRLNAATKKSKGAAHLPTLDDYLAED</sequence>
<feature type="compositionally biased region" description="Polar residues" evidence="1">
    <location>
        <begin position="1"/>
        <end position="19"/>
    </location>
</feature>
<dbReference type="AlphaFoldDB" id="A0A5M9JE63"/>
<dbReference type="EMBL" id="VICG01000012">
    <property type="protein sequence ID" value="KAA8566199.1"/>
    <property type="molecule type" value="Genomic_DNA"/>
</dbReference>
<organism evidence="2 3">
    <name type="scientific">Monilinia fructicola</name>
    <name type="common">Brown rot fungus</name>
    <name type="synonym">Ciboria fructicola</name>
    <dbReference type="NCBI Taxonomy" id="38448"/>
    <lineage>
        <taxon>Eukaryota</taxon>
        <taxon>Fungi</taxon>
        <taxon>Dikarya</taxon>
        <taxon>Ascomycota</taxon>
        <taxon>Pezizomycotina</taxon>
        <taxon>Leotiomycetes</taxon>
        <taxon>Helotiales</taxon>
        <taxon>Sclerotiniaceae</taxon>
        <taxon>Monilinia</taxon>
    </lineage>
</organism>
<accession>A0A5M9JE63</accession>
<name>A0A5M9JE63_MONFR</name>
<feature type="compositionally biased region" description="Polar residues" evidence="1">
    <location>
        <begin position="750"/>
        <end position="761"/>
    </location>
</feature>
<feature type="region of interest" description="Disordered" evidence="1">
    <location>
        <begin position="235"/>
        <end position="304"/>
    </location>
</feature>
<feature type="compositionally biased region" description="Basic and acidic residues" evidence="1">
    <location>
        <begin position="706"/>
        <end position="715"/>
    </location>
</feature>
<feature type="compositionally biased region" description="Polar residues" evidence="1">
    <location>
        <begin position="27"/>
        <end position="39"/>
    </location>
</feature>
<comment type="caution">
    <text evidence="2">The sequence shown here is derived from an EMBL/GenBank/DDBJ whole genome shotgun (WGS) entry which is preliminary data.</text>
</comment>
<feature type="region of interest" description="Disordered" evidence="1">
    <location>
        <begin position="620"/>
        <end position="715"/>
    </location>
</feature>
<evidence type="ECO:0000313" key="2">
    <source>
        <dbReference type="EMBL" id="KAA8566199.1"/>
    </source>
</evidence>
<feature type="region of interest" description="Disordered" evidence="1">
    <location>
        <begin position="574"/>
        <end position="603"/>
    </location>
</feature>
<feature type="compositionally biased region" description="Low complexity" evidence="1">
    <location>
        <begin position="621"/>
        <end position="642"/>
    </location>
</feature>
<dbReference type="Proteomes" id="UP000322873">
    <property type="component" value="Unassembled WGS sequence"/>
</dbReference>
<proteinExistence type="predicted"/>
<reference evidence="2 3" key="1">
    <citation type="submission" date="2019-06" db="EMBL/GenBank/DDBJ databases">
        <title>Genome Sequence of the Brown Rot Fungal Pathogen Monilinia fructicola.</title>
        <authorList>
            <person name="De Miccolis Angelini R.M."/>
            <person name="Landi L."/>
            <person name="Abate D."/>
            <person name="Pollastro S."/>
            <person name="Romanazzi G."/>
            <person name="Faretra F."/>
        </authorList>
    </citation>
    <scope>NUCLEOTIDE SEQUENCE [LARGE SCALE GENOMIC DNA]</scope>
    <source>
        <strain evidence="2 3">Mfrc123</strain>
    </source>
</reference>
<feature type="region of interest" description="Disordered" evidence="1">
    <location>
        <begin position="323"/>
        <end position="362"/>
    </location>
</feature>
<feature type="compositionally biased region" description="Acidic residues" evidence="1">
    <location>
        <begin position="330"/>
        <end position="346"/>
    </location>
</feature>
<feature type="region of interest" description="Disordered" evidence="1">
    <location>
        <begin position="1"/>
        <end position="179"/>
    </location>
</feature>
<gene>
    <name evidence="2" type="ORF">EYC84_008800</name>
</gene>
<feature type="region of interest" description="Disordered" evidence="1">
    <location>
        <begin position="750"/>
        <end position="921"/>
    </location>
</feature>
<evidence type="ECO:0000256" key="1">
    <source>
        <dbReference type="SAM" id="MobiDB-lite"/>
    </source>
</evidence>
<keyword evidence="3" id="KW-1185">Reference proteome</keyword>
<dbReference type="VEuPathDB" id="FungiDB:MFRU_019g01520"/>
<feature type="compositionally biased region" description="Basic and acidic residues" evidence="1">
    <location>
        <begin position="278"/>
        <end position="295"/>
    </location>
</feature>
<protein>
    <submittedName>
        <fullName evidence="2">Uncharacterized protein</fullName>
    </submittedName>
</protein>